<accession>A0A1H6V7N5</accession>
<keyword evidence="3" id="KW-1185">Reference proteome</keyword>
<organism evidence="2 3">
    <name type="scientific">Flavobacterium terrigena</name>
    <dbReference type="NCBI Taxonomy" id="402734"/>
    <lineage>
        <taxon>Bacteria</taxon>
        <taxon>Pseudomonadati</taxon>
        <taxon>Bacteroidota</taxon>
        <taxon>Flavobacteriia</taxon>
        <taxon>Flavobacteriales</taxon>
        <taxon>Flavobacteriaceae</taxon>
        <taxon>Flavobacterium</taxon>
    </lineage>
</organism>
<dbReference type="AlphaFoldDB" id="A0A1H6V7N5"/>
<feature type="domain" description="DUF5689" evidence="1">
    <location>
        <begin position="39"/>
        <end position="277"/>
    </location>
</feature>
<protein>
    <recommendedName>
        <fullName evidence="1">DUF5689 domain-containing protein</fullName>
    </recommendedName>
</protein>
<dbReference type="Proteomes" id="UP000199702">
    <property type="component" value="Unassembled WGS sequence"/>
</dbReference>
<evidence type="ECO:0000313" key="2">
    <source>
        <dbReference type="EMBL" id="SEJ00571.1"/>
    </source>
</evidence>
<dbReference type="Pfam" id="PF18942">
    <property type="entry name" value="DUF5689"/>
    <property type="match status" value="1"/>
</dbReference>
<gene>
    <name evidence="2" type="ORF">SAMN05660918_2124</name>
</gene>
<sequence>MKNIKLVLTTAIFATLFGCVNNDNYADPDLSGECGDLTATKTVQNIATLATGTVKSYNSTVPPGVSADDIIEAYVTSSDEGGNFYKSISMVSLDGTKGFSVPVDDYNLYTKFEPGRKVYIRMKNRYFYNNPLTNGLEIGNLFDNGEPLADEVGRLEIVEYQDIVKRSCTKVDENTLVNTMTIPAMLNDANLNKLIEISGVQFSDANVGKTYYDSNNQIGGATNNIVSDALGNTLIVRISEFATFAAKPVSSLNGKIRGVLTKYLGGYQFMVRTENDIMLTNTRIDSAPPIVGNANVFDATLNEPFTSYALNLANFPKYINDADFGPRYWQIKQFPTGTGNKYIEMSSFAGNGNPGVPCKTFFMVPVNFTAASTMTFKKEMRFFRGEVALKVYYIKSADYVPGSAVDRTKLTDITSGSGFNILYPAIGASENSFTSPGTFNIPASLTGNGYFVFEYIGTDTQTTTVQIDDITIG</sequence>
<dbReference type="PROSITE" id="PS51257">
    <property type="entry name" value="PROKAR_LIPOPROTEIN"/>
    <property type="match status" value="1"/>
</dbReference>
<dbReference type="NCBIfam" id="NF038128">
    <property type="entry name" value="choice_anch_J"/>
    <property type="match status" value="1"/>
</dbReference>
<name>A0A1H6V7N5_9FLAO</name>
<dbReference type="STRING" id="402734.SAMN05660918_2124"/>
<reference evidence="3" key="1">
    <citation type="submission" date="2016-10" db="EMBL/GenBank/DDBJ databases">
        <authorList>
            <person name="Varghese N."/>
            <person name="Submissions S."/>
        </authorList>
    </citation>
    <scope>NUCLEOTIDE SEQUENCE [LARGE SCALE GENOMIC DNA]</scope>
    <source>
        <strain evidence="3">DSM 17934</strain>
    </source>
</reference>
<dbReference type="InterPro" id="IPR043744">
    <property type="entry name" value="DUF5689"/>
</dbReference>
<evidence type="ECO:0000313" key="3">
    <source>
        <dbReference type="Proteomes" id="UP000199702"/>
    </source>
</evidence>
<dbReference type="OrthoDB" id="1492759at2"/>
<evidence type="ECO:0000259" key="1">
    <source>
        <dbReference type="Pfam" id="PF18942"/>
    </source>
</evidence>
<dbReference type="RefSeq" id="WP_091313389.1">
    <property type="nucleotide sequence ID" value="NZ_CBCSJU010000006.1"/>
</dbReference>
<proteinExistence type="predicted"/>
<dbReference type="EMBL" id="FNYA01000005">
    <property type="protein sequence ID" value="SEJ00571.1"/>
    <property type="molecule type" value="Genomic_DNA"/>
</dbReference>